<dbReference type="EMBL" id="ML769397">
    <property type="protein sequence ID" value="KAE9407232.1"/>
    <property type="molecule type" value="Genomic_DNA"/>
</dbReference>
<dbReference type="AlphaFoldDB" id="A0A6A4I5J7"/>
<keyword evidence="3" id="KW-1185">Reference proteome</keyword>
<sequence>MTSESASSSAPGGSIPAETTPSLASAFSALNVNNDPETATDPKPSSDDAKASTNATSDPLQVAAQQYPWLYMTSTLDACFKDAEKNAKSDIKVRSDALDQEEAGTSDQRTRLEAGQSIEFYDELSSDKFAKDAPKIMQTFLSHGDACTELEAEALRIASKDLSNIDFDSMIVPLQEYNDVLDRLGTLLMEAFELESAILRLTVSTTSESESEAVESSETETKQPSEDSKLPNLNKVLTRSQIAPVFSACLPIVRARAGNIAMAQQLVEGAKQNLSMTIHLENYYDDDDED</sequence>
<feature type="compositionally biased region" description="Acidic residues" evidence="1">
    <location>
        <begin position="209"/>
        <end position="218"/>
    </location>
</feature>
<feature type="compositionally biased region" description="Polar residues" evidence="1">
    <location>
        <begin position="19"/>
        <end position="37"/>
    </location>
</feature>
<gene>
    <name evidence="2" type="ORF">BT96DRAFT_914819</name>
</gene>
<dbReference type="Proteomes" id="UP000799118">
    <property type="component" value="Unassembled WGS sequence"/>
</dbReference>
<feature type="region of interest" description="Disordered" evidence="1">
    <location>
        <begin position="90"/>
        <end position="110"/>
    </location>
</feature>
<protein>
    <submittedName>
        <fullName evidence="2">Uncharacterized protein</fullName>
    </submittedName>
</protein>
<reference evidence="2" key="1">
    <citation type="journal article" date="2019" name="Environ. Microbiol.">
        <title>Fungal ecological strategies reflected in gene transcription - a case study of two litter decomposers.</title>
        <authorList>
            <person name="Barbi F."/>
            <person name="Kohler A."/>
            <person name="Barry K."/>
            <person name="Baskaran P."/>
            <person name="Daum C."/>
            <person name="Fauchery L."/>
            <person name="Ihrmark K."/>
            <person name="Kuo A."/>
            <person name="LaButti K."/>
            <person name="Lipzen A."/>
            <person name="Morin E."/>
            <person name="Grigoriev I.V."/>
            <person name="Henrissat B."/>
            <person name="Lindahl B."/>
            <person name="Martin F."/>
        </authorList>
    </citation>
    <scope>NUCLEOTIDE SEQUENCE</scope>
    <source>
        <strain evidence="2">JB14</strain>
    </source>
</reference>
<name>A0A6A4I5J7_9AGAR</name>
<evidence type="ECO:0000313" key="2">
    <source>
        <dbReference type="EMBL" id="KAE9407232.1"/>
    </source>
</evidence>
<feature type="compositionally biased region" description="Basic and acidic residues" evidence="1">
    <location>
        <begin position="219"/>
        <end position="229"/>
    </location>
</feature>
<feature type="compositionally biased region" description="Low complexity" evidence="1">
    <location>
        <begin position="1"/>
        <end position="18"/>
    </location>
</feature>
<proteinExistence type="predicted"/>
<evidence type="ECO:0000313" key="3">
    <source>
        <dbReference type="Proteomes" id="UP000799118"/>
    </source>
</evidence>
<organism evidence="2 3">
    <name type="scientific">Gymnopus androsaceus JB14</name>
    <dbReference type="NCBI Taxonomy" id="1447944"/>
    <lineage>
        <taxon>Eukaryota</taxon>
        <taxon>Fungi</taxon>
        <taxon>Dikarya</taxon>
        <taxon>Basidiomycota</taxon>
        <taxon>Agaricomycotina</taxon>
        <taxon>Agaricomycetes</taxon>
        <taxon>Agaricomycetidae</taxon>
        <taxon>Agaricales</taxon>
        <taxon>Marasmiineae</taxon>
        <taxon>Omphalotaceae</taxon>
        <taxon>Gymnopus</taxon>
    </lineage>
</organism>
<feature type="region of interest" description="Disordered" evidence="1">
    <location>
        <begin position="1"/>
        <end position="59"/>
    </location>
</feature>
<evidence type="ECO:0000256" key="1">
    <source>
        <dbReference type="SAM" id="MobiDB-lite"/>
    </source>
</evidence>
<dbReference type="OrthoDB" id="2803656at2759"/>
<feature type="region of interest" description="Disordered" evidence="1">
    <location>
        <begin position="205"/>
        <end position="232"/>
    </location>
</feature>
<accession>A0A6A4I5J7</accession>